<dbReference type="InterPro" id="IPR051678">
    <property type="entry name" value="AGP_Transferase"/>
</dbReference>
<accession>A0ABN2IHM2</accession>
<feature type="domain" description="Aminoglycoside phosphotransferase" evidence="1">
    <location>
        <begin position="28"/>
        <end position="243"/>
    </location>
</feature>
<dbReference type="InterPro" id="IPR002575">
    <property type="entry name" value="Aminoglycoside_PTrfase"/>
</dbReference>
<evidence type="ECO:0000313" key="2">
    <source>
        <dbReference type="EMBL" id="GAA1705219.1"/>
    </source>
</evidence>
<comment type="caution">
    <text evidence="2">The sequence shown here is derived from an EMBL/GenBank/DDBJ whole genome shotgun (WGS) entry which is preliminary data.</text>
</comment>
<dbReference type="PANTHER" id="PTHR21310:SF15">
    <property type="entry name" value="AMINOGLYCOSIDE PHOSPHOTRANSFERASE DOMAIN-CONTAINING PROTEIN"/>
    <property type="match status" value="1"/>
</dbReference>
<organism evidence="2 3">
    <name type="scientific">Fodinicola feengrottensis</name>
    <dbReference type="NCBI Taxonomy" id="435914"/>
    <lineage>
        <taxon>Bacteria</taxon>
        <taxon>Bacillati</taxon>
        <taxon>Actinomycetota</taxon>
        <taxon>Actinomycetes</taxon>
        <taxon>Mycobacteriales</taxon>
        <taxon>Fodinicola</taxon>
    </lineage>
</organism>
<keyword evidence="3" id="KW-1185">Reference proteome</keyword>
<dbReference type="Proteomes" id="UP001500618">
    <property type="component" value="Unassembled WGS sequence"/>
</dbReference>
<dbReference type="SUPFAM" id="SSF56112">
    <property type="entry name" value="Protein kinase-like (PK-like)"/>
    <property type="match status" value="1"/>
</dbReference>
<name>A0ABN2IHM2_9ACTN</name>
<dbReference type="EMBL" id="BAAANY010000030">
    <property type="protein sequence ID" value="GAA1705219.1"/>
    <property type="molecule type" value="Genomic_DNA"/>
</dbReference>
<dbReference type="Pfam" id="PF01636">
    <property type="entry name" value="APH"/>
    <property type="match status" value="1"/>
</dbReference>
<evidence type="ECO:0000313" key="3">
    <source>
        <dbReference type="Proteomes" id="UP001500618"/>
    </source>
</evidence>
<dbReference type="Gene3D" id="3.90.1200.10">
    <property type="match status" value="1"/>
</dbReference>
<proteinExistence type="predicted"/>
<evidence type="ECO:0000259" key="1">
    <source>
        <dbReference type="Pfam" id="PF01636"/>
    </source>
</evidence>
<dbReference type="Gene3D" id="3.30.200.20">
    <property type="entry name" value="Phosphorylase Kinase, domain 1"/>
    <property type="match status" value="1"/>
</dbReference>
<reference evidence="2 3" key="1">
    <citation type="journal article" date="2019" name="Int. J. Syst. Evol. Microbiol.">
        <title>The Global Catalogue of Microorganisms (GCM) 10K type strain sequencing project: providing services to taxonomists for standard genome sequencing and annotation.</title>
        <authorList>
            <consortium name="The Broad Institute Genomics Platform"/>
            <consortium name="The Broad Institute Genome Sequencing Center for Infectious Disease"/>
            <person name="Wu L."/>
            <person name="Ma J."/>
        </authorList>
    </citation>
    <scope>NUCLEOTIDE SEQUENCE [LARGE SCALE GENOMIC DNA]</scope>
    <source>
        <strain evidence="2 3">JCM 14718</strain>
    </source>
</reference>
<sequence length="296" mass="32357">MNPAGRTDEAVRAQAIETAIASPHPARITALGHRSDSVTYLVNERFVFRFPKVAGQAVALQVQTRLLPELAPRLPAPVPELRFVGQTVTGLPYVGYPQLTGQFLTADRFLTLDSDARSRVLDELAAFIAALRATTLELARGCGVPDLDFLGTYTADRDRFRDEFAARMSAAEAARIELRFADYLGDPANFDYEPVLLHNALSVDHILCDPTTGAIRGVLDFAAAAIGDPDYELRHLAQAFGLSVALEVAIRLGHHDRTRLVDKLDFFVAVDALRLAMRGPRRGDRALVRAGLGSLR</sequence>
<dbReference type="PANTHER" id="PTHR21310">
    <property type="entry name" value="AMINOGLYCOSIDE PHOSPHOTRANSFERASE-RELATED-RELATED"/>
    <property type="match status" value="1"/>
</dbReference>
<protein>
    <submittedName>
        <fullName evidence="2">Phosphotransferase</fullName>
    </submittedName>
</protein>
<dbReference type="InterPro" id="IPR011009">
    <property type="entry name" value="Kinase-like_dom_sf"/>
</dbReference>
<dbReference type="RefSeq" id="WP_344313887.1">
    <property type="nucleotide sequence ID" value="NZ_BAAANY010000030.1"/>
</dbReference>
<gene>
    <name evidence="2" type="ORF">GCM10009765_63030</name>
</gene>